<evidence type="ECO:0000313" key="3">
    <source>
        <dbReference type="Proteomes" id="UP000191448"/>
    </source>
</evidence>
<feature type="transmembrane region" description="Helical" evidence="1">
    <location>
        <begin position="6"/>
        <end position="24"/>
    </location>
</feature>
<dbReference type="InterPro" id="IPR008407">
    <property type="entry name" value="Brnchd-chn_aa_trnsp_AzlD"/>
</dbReference>
<protein>
    <submittedName>
        <fullName evidence="2">Branched-chain amino acid transport protein AzlD</fullName>
    </submittedName>
</protein>
<feature type="transmembrane region" description="Helical" evidence="1">
    <location>
        <begin position="60"/>
        <end position="75"/>
    </location>
</feature>
<dbReference type="EMBL" id="LTAY01000059">
    <property type="protein sequence ID" value="OPX47126.1"/>
    <property type="molecule type" value="Genomic_DNA"/>
</dbReference>
<evidence type="ECO:0000256" key="1">
    <source>
        <dbReference type="SAM" id="Phobius"/>
    </source>
</evidence>
<name>A0A1V4SUI1_9CLOT</name>
<organism evidence="2 3">
    <name type="scientific">Clostridium thermobutyricum DSM 4928</name>
    <dbReference type="NCBI Taxonomy" id="1121339"/>
    <lineage>
        <taxon>Bacteria</taxon>
        <taxon>Bacillati</taxon>
        <taxon>Bacillota</taxon>
        <taxon>Clostridia</taxon>
        <taxon>Eubacteriales</taxon>
        <taxon>Clostridiaceae</taxon>
        <taxon>Clostridium</taxon>
    </lineage>
</organism>
<sequence length="98" mass="11064">MYLIISLIILAVVTYIPRVIPLIINKQIESNYIKSVLYYMPYCVLGSMTFPAVFYSTENILFSIIGTIVGICLAYKGKNLIQVAMGSVIIIYIMNLIF</sequence>
<dbReference type="OrthoDB" id="9811308at2"/>
<evidence type="ECO:0000313" key="2">
    <source>
        <dbReference type="EMBL" id="OPX47126.1"/>
    </source>
</evidence>
<comment type="caution">
    <text evidence="2">The sequence shown here is derived from an EMBL/GenBank/DDBJ whole genome shotgun (WGS) entry which is preliminary data.</text>
</comment>
<dbReference type="Proteomes" id="UP000191448">
    <property type="component" value="Unassembled WGS sequence"/>
</dbReference>
<gene>
    <name evidence="2" type="ORF">CLTHE_23750</name>
</gene>
<accession>A0A1V4SUI1</accession>
<dbReference type="Pfam" id="PF05437">
    <property type="entry name" value="AzlD"/>
    <property type="match status" value="1"/>
</dbReference>
<proteinExistence type="predicted"/>
<dbReference type="AlphaFoldDB" id="A0A1V4SUI1"/>
<dbReference type="RefSeq" id="WP_080023599.1">
    <property type="nucleotide sequence ID" value="NZ_LTAY01000059.1"/>
</dbReference>
<keyword evidence="1" id="KW-0812">Transmembrane</keyword>
<reference evidence="2 3" key="1">
    <citation type="submission" date="2016-02" db="EMBL/GenBank/DDBJ databases">
        <title>Genome sequence of Clostridium thermobutyricum DSM 4928.</title>
        <authorList>
            <person name="Poehlein A."/>
            <person name="Daniel R."/>
        </authorList>
    </citation>
    <scope>NUCLEOTIDE SEQUENCE [LARGE SCALE GENOMIC DNA]</scope>
    <source>
        <strain evidence="2 3">DSM 4928</strain>
    </source>
</reference>
<keyword evidence="1" id="KW-0472">Membrane</keyword>
<feature type="transmembrane region" description="Helical" evidence="1">
    <location>
        <begin position="80"/>
        <end position="97"/>
    </location>
</feature>
<keyword evidence="1" id="KW-1133">Transmembrane helix</keyword>